<dbReference type="STRING" id="1492738.FEM21_29830"/>
<dbReference type="RefSeq" id="WP_035662030.1">
    <property type="nucleotide sequence ID" value="NZ_JNCA01000032.1"/>
</dbReference>
<gene>
    <name evidence="2" type="ORF">FEM21_29830</name>
</gene>
<dbReference type="Pfam" id="PF25589">
    <property type="entry name" value="DUF7935"/>
    <property type="match status" value="1"/>
</dbReference>
<protein>
    <submittedName>
        <fullName evidence="2">Uncharacterized protein</fullName>
    </submittedName>
</protein>
<dbReference type="InterPro" id="IPR057695">
    <property type="entry name" value="DUF7935"/>
</dbReference>
<feature type="transmembrane region" description="Helical" evidence="1">
    <location>
        <begin position="6"/>
        <end position="27"/>
    </location>
</feature>
<comment type="caution">
    <text evidence="2">The sequence shown here is derived from an EMBL/GenBank/DDBJ whole genome shotgun (WGS) entry which is preliminary data.</text>
</comment>
<reference evidence="2 3" key="1">
    <citation type="submission" date="2014-05" db="EMBL/GenBank/DDBJ databases">
        <title>Genome Sequence of Flavobacterium sp. EM1321.</title>
        <authorList>
            <person name="Shin S.-K."/>
            <person name="Yi H."/>
        </authorList>
    </citation>
    <scope>NUCLEOTIDE SEQUENCE [LARGE SCALE GENOMIC DNA]</scope>
    <source>
        <strain evidence="2 3">EM1321</strain>
    </source>
</reference>
<evidence type="ECO:0000256" key="1">
    <source>
        <dbReference type="SAM" id="Phobius"/>
    </source>
</evidence>
<evidence type="ECO:0000313" key="3">
    <source>
        <dbReference type="Proteomes" id="UP000027064"/>
    </source>
</evidence>
<dbReference type="Proteomes" id="UP000027064">
    <property type="component" value="Unassembled WGS sequence"/>
</dbReference>
<dbReference type="OrthoDB" id="1493032at2"/>
<organism evidence="2 3">
    <name type="scientific">Flavobacterium seoulense</name>
    <dbReference type="NCBI Taxonomy" id="1492738"/>
    <lineage>
        <taxon>Bacteria</taxon>
        <taxon>Pseudomonadati</taxon>
        <taxon>Bacteroidota</taxon>
        <taxon>Flavobacteriia</taxon>
        <taxon>Flavobacteriales</taxon>
        <taxon>Flavobacteriaceae</taxon>
        <taxon>Flavobacterium</taxon>
    </lineage>
</organism>
<keyword evidence="1" id="KW-0812">Transmembrane</keyword>
<accession>A0A066WII5</accession>
<proteinExistence type="predicted"/>
<evidence type="ECO:0000313" key="2">
    <source>
        <dbReference type="EMBL" id="KDN53817.1"/>
    </source>
</evidence>
<dbReference type="AlphaFoldDB" id="A0A066WII5"/>
<keyword evidence="3" id="KW-1185">Reference proteome</keyword>
<dbReference type="eggNOG" id="ENOG502ZBUH">
    <property type="taxonomic scope" value="Bacteria"/>
</dbReference>
<dbReference type="EMBL" id="JNCA01000032">
    <property type="protein sequence ID" value="KDN53817.1"/>
    <property type="molecule type" value="Genomic_DNA"/>
</dbReference>
<dbReference type="PATRIC" id="fig|1492738.3.peg.2968"/>
<keyword evidence="1" id="KW-0472">Membrane</keyword>
<name>A0A066WII5_9FLAO</name>
<sequence>MNTTNIIEILAYTIPSIITGTVAYLLFNSHFKDQQNTRRWLLQKENQKTALPLRLQAYERMTLLMERINPSQLMVRVNPVSDNKNDYENYVIAHIEQEFEHNIAQQIYVSDKCWAVIVTAKNAIVQMIRTAAKNEKVTNADELRTFVISELFDKASPSTTALSFIKNEVAELW</sequence>
<keyword evidence="1" id="KW-1133">Transmembrane helix</keyword>